<gene>
    <name evidence="1" type="ORF">FZD51_13530</name>
</gene>
<comment type="caution">
    <text evidence="1">The sequence shown here is derived from an EMBL/GenBank/DDBJ whole genome shotgun (WGS) entry which is preliminary data.</text>
</comment>
<evidence type="ECO:0000313" key="1">
    <source>
        <dbReference type="EMBL" id="TYS47939.1"/>
    </source>
</evidence>
<dbReference type="Proteomes" id="UP000322139">
    <property type="component" value="Unassembled WGS sequence"/>
</dbReference>
<proteinExistence type="predicted"/>
<accession>A0A5D4RBL3</accession>
<protein>
    <submittedName>
        <fullName evidence="1">rRNA methyltransferase</fullName>
    </submittedName>
</protein>
<evidence type="ECO:0000313" key="2">
    <source>
        <dbReference type="Proteomes" id="UP000322139"/>
    </source>
</evidence>
<keyword evidence="1" id="KW-0808">Transferase</keyword>
<reference evidence="1 2" key="1">
    <citation type="submission" date="2019-08" db="EMBL/GenBank/DDBJ databases">
        <title>Bacillus genomes from the desert of Cuatro Cienegas, Coahuila.</title>
        <authorList>
            <person name="Olmedo-Alvarez G."/>
        </authorList>
    </citation>
    <scope>NUCLEOTIDE SEQUENCE [LARGE SCALE GENOMIC DNA]</scope>
    <source>
        <strain evidence="1 2">CH446_14T</strain>
    </source>
</reference>
<dbReference type="RefSeq" id="WP_148975258.1">
    <property type="nucleotide sequence ID" value="NZ_JBNIKT010000012.1"/>
</dbReference>
<sequence length="123" mass="14590">MWKKVDGKLIQRTDESRVKFRTNISKALIEKLNDLAYEHDTHVNYLLETGLKKVLEQDYIDFNKKNRPKDRVQYKTTYDSNLIEQIKTFAKKHDVFINDVIEYSAGYIDIKSAKDSGHKHRIE</sequence>
<organism evidence="1 2">
    <name type="scientific">Bacillus infantis</name>
    <dbReference type="NCBI Taxonomy" id="324767"/>
    <lineage>
        <taxon>Bacteria</taxon>
        <taxon>Bacillati</taxon>
        <taxon>Bacillota</taxon>
        <taxon>Bacilli</taxon>
        <taxon>Bacillales</taxon>
        <taxon>Bacillaceae</taxon>
        <taxon>Bacillus</taxon>
    </lineage>
</organism>
<dbReference type="AlphaFoldDB" id="A0A5D4RBL3"/>
<name>A0A5D4RBL3_9BACI</name>
<dbReference type="GO" id="GO:0008168">
    <property type="term" value="F:methyltransferase activity"/>
    <property type="evidence" value="ECO:0007669"/>
    <property type="project" value="UniProtKB-KW"/>
</dbReference>
<dbReference type="EMBL" id="VTER01000006">
    <property type="protein sequence ID" value="TYS47939.1"/>
    <property type="molecule type" value="Genomic_DNA"/>
</dbReference>
<dbReference type="GO" id="GO:0032259">
    <property type="term" value="P:methylation"/>
    <property type="evidence" value="ECO:0007669"/>
    <property type="project" value="UniProtKB-KW"/>
</dbReference>
<keyword evidence="1" id="KW-0489">Methyltransferase</keyword>